<keyword evidence="5" id="KW-0378">Hydrolase</keyword>
<dbReference type="InterPro" id="IPR011059">
    <property type="entry name" value="Metal-dep_hydrolase_composite"/>
</dbReference>
<accession>A0A1L0BTS6</accession>
<evidence type="ECO:0000256" key="4">
    <source>
        <dbReference type="ARBA" id="ARBA00022723"/>
    </source>
</evidence>
<dbReference type="NCBIfam" id="TIGR02033">
    <property type="entry name" value="D-hydantoinase"/>
    <property type="match status" value="1"/>
</dbReference>
<gene>
    <name evidence="10" type="ORF">SAMEA4029009_CIC11G00000002428</name>
</gene>
<comment type="similarity">
    <text evidence="2">Belongs to the metallo-dependent hydrolases superfamily. Hydantoinase/dihydropyrimidinase family.</text>
</comment>
<dbReference type="AlphaFoldDB" id="A0A1L0BTS6"/>
<dbReference type="Gene3D" id="2.30.40.10">
    <property type="entry name" value="Urease, subunit C, domain 1"/>
    <property type="match status" value="1"/>
</dbReference>
<evidence type="ECO:0000256" key="2">
    <source>
        <dbReference type="ARBA" id="ARBA00008829"/>
    </source>
</evidence>
<evidence type="ECO:0000256" key="6">
    <source>
        <dbReference type="ARBA" id="ARBA00036696"/>
    </source>
</evidence>
<name>A0A1L0BTS6_9ASCO</name>
<dbReference type="Proteomes" id="UP000182259">
    <property type="component" value="Chromosome IV"/>
</dbReference>
<evidence type="ECO:0000256" key="5">
    <source>
        <dbReference type="ARBA" id="ARBA00022801"/>
    </source>
</evidence>
<proteinExistence type="inferred from homology"/>
<dbReference type="GO" id="GO:0005737">
    <property type="term" value="C:cytoplasm"/>
    <property type="evidence" value="ECO:0007669"/>
    <property type="project" value="InterPro"/>
</dbReference>
<evidence type="ECO:0000256" key="3">
    <source>
        <dbReference type="ARBA" id="ARBA00022553"/>
    </source>
</evidence>
<feature type="modified residue" description="N6-carboxylysine" evidence="8">
    <location>
        <position position="154"/>
    </location>
</feature>
<dbReference type="SUPFAM" id="SSF51556">
    <property type="entry name" value="Metallo-dependent hydrolases"/>
    <property type="match status" value="1"/>
</dbReference>
<dbReference type="Gene3D" id="3.20.20.140">
    <property type="entry name" value="Metal-dependent hydrolases"/>
    <property type="match status" value="1"/>
</dbReference>
<dbReference type="InterPro" id="IPR050378">
    <property type="entry name" value="Metallo-dep_Hydrolases_sf"/>
</dbReference>
<dbReference type="FunFam" id="3.20.20.140:FF:000217">
    <property type="entry name" value="Dihydropyrimidinase-related protein 1"/>
    <property type="match status" value="1"/>
</dbReference>
<feature type="domain" description="Amidohydrolase-related" evidence="9">
    <location>
        <begin position="51"/>
        <end position="468"/>
    </location>
</feature>
<dbReference type="PANTHER" id="PTHR11647:SF1">
    <property type="entry name" value="COLLAPSIN RESPONSE MEDIATOR PROTEIN"/>
    <property type="match status" value="1"/>
</dbReference>
<organism evidence="10 11">
    <name type="scientific">Sungouiella intermedia</name>
    <dbReference type="NCBI Taxonomy" id="45354"/>
    <lineage>
        <taxon>Eukaryota</taxon>
        <taxon>Fungi</taxon>
        <taxon>Dikarya</taxon>
        <taxon>Ascomycota</taxon>
        <taxon>Saccharomycotina</taxon>
        <taxon>Pichiomycetes</taxon>
        <taxon>Metschnikowiaceae</taxon>
        <taxon>Sungouiella</taxon>
    </lineage>
</organism>
<evidence type="ECO:0000259" key="9">
    <source>
        <dbReference type="Pfam" id="PF01979"/>
    </source>
</evidence>
<dbReference type="InterPro" id="IPR032466">
    <property type="entry name" value="Metal_Hydrolase"/>
</dbReference>
<comment type="PTM">
    <text evidence="8">Carbamylation allows a single lysine to coordinate two divalent metal cations.</text>
</comment>
<evidence type="ECO:0000313" key="10">
    <source>
        <dbReference type="EMBL" id="SGZ54745.1"/>
    </source>
</evidence>
<dbReference type="SUPFAM" id="SSF51338">
    <property type="entry name" value="Composite domain of metallo-dependent hydrolases"/>
    <property type="match status" value="1"/>
</dbReference>
<protein>
    <recommendedName>
        <fullName evidence="7">dihydropyrimidinase</fullName>
        <ecNumber evidence="7">3.5.2.2</ecNumber>
    </recommendedName>
</protein>
<comment type="catalytic activity">
    <reaction evidence="6">
        <text>5,6-dihydrouracil + H2O = 3-(carbamoylamino)propanoate + H(+)</text>
        <dbReference type="Rhea" id="RHEA:16121"/>
        <dbReference type="ChEBI" id="CHEBI:11892"/>
        <dbReference type="ChEBI" id="CHEBI:15377"/>
        <dbReference type="ChEBI" id="CHEBI:15378"/>
        <dbReference type="ChEBI" id="CHEBI:15901"/>
        <dbReference type="EC" id="3.5.2.2"/>
    </reaction>
</comment>
<dbReference type="GO" id="GO:0004157">
    <property type="term" value="F:dihydropyrimidinase activity"/>
    <property type="evidence" value="ECO:0007669"/>
    <property type="project" value="UniProtKB-EC"/>
</dbReference>
<keyword evidence="4" id="KW-0479">Metal-binding</keyword>
<dbReference type="EC" id="3.5.2.2" evidence="7"/>
<dbReference type="InterPro" id="IPR006680">
    <property type="entry name" value="Amidohydro-rel"/>
</dbReference>
<evidence type="ECO:0000256" key="7">
    <source>
        <dbReference type="ARBA" id="ARBA00039113"/>
    </source>
</evidence>
<dbReference type="InterPro" id="IPR011778">
    <property type="entry name" value="Hydantoinase/dihydroPyrase"/>
</dbReference>
<evidence type="ECO:0000313" key="11">
    <source>
        <dbReference type="Proteomes" id="UP000182259"/>
    </source>
</evidence>
<evidence type="ECO:0000256" key="1">
    <source>
        <dbReference type="ARBA" id="ARBA00001947"/>
    </source>
</evidence>
<dbReference type="Pfam" id="PF01979">
    <property type="entry name" value="Amidohydro_1"/>
    <property type="match status" value="1"/>
</dbReference>
<evidence type="ECO:0000256" key="8">
    <source>
        <dbReference type="PIRSR" id="PIRSR611778-50"/>
    </source>
</evidence>
<comment type="cofactor">
    <cofactor evidence="1">
        <name>Zn(2+)</name>
        <dbReference type="ChEBI" id="CHEBI:29105"/>
    </cofactor>
</comment>
<dbReference type="PANTHER" id="PTHR11647">
    <property type="entry name" value="HYDRANTOINASE/DIHYDROPYRIMIDINASE FAMILY MEMBER"/>
    <property type="match status" value="1"/>
</dbReference>
<dbReference type="EMBL" id="LT635767">
    <property type="protein sequence ID" value="SGZ54745.1"/>
    <property type="molecule type" value="Genomic_DNA"/>
</dbReference>
<dbReference type="GO" id="GO:0046872">
    <property type="term" value="F:metal ion binding"/>
    <property type="evidence" value="ECO:0007669"/>
    <property type="project" value="UniProtKB-KW"/>
</dbReference>
<sequence length="507" mass="56804">MYDLVIFNGYIVTGADILPPSVNIGIKGGKISTITTEKIDGKEKIDANGAFITPGGIDAHVHIEEPNLPYCDTFLNCTKGALAGGTTTIIAFAIQLVSDTEESTTILHDIDDYKQVANGKCYCDYGFHLIVRNPTKLLIKNLPQVKEKGISSIKVYTTYETLRLDDSQLLAILLENKRLGITQMIHAENHDIIKFFNEKLEEKLLLDPYYHAVSRPRVAEDEASYRVISLSKVIDIPILIVHMSAKEALDHVRRAQNKLIPIMAETCPQYLFLTSEALKGCNGYHADHFANHDHDHYHSHDSFEGAKYICSPPLRESDEDLNGVWQAIQNGTVTIMSSDHAPSSYDDVKGKKLGLIDGKPDYKKIPNGLPGIETRVPLMFAYGVEGEKISVQRFVEITATNPAKLYGLGDRKGSIQVGFDADLVIWHAHGEIDFNLKNSMLSHKFDYTPFEGMRFTNWPKYTVLRGKVAYDYTKKQVLSTPDDGQFLHRKENTLKKAFSAKINKILD</sequence>
<reference evidence="10 11" key="1">
    <citation type="submission" date="2016-10" db="EMBL/GenBank/DDBJ databases">
        <authorList>
            <person name="de Groot N.N."/>
        </authorList>
    </citation>
    <scope>NUCLEOTIDE SEQUENCE [LARGE SCALE GENOMIC DNA]</scope>
    <source>
        <strain evidence="10 11">PYCC 4715</strain>
    </source>
</reference>
<keyword evidence="3" id="KW-0597">Phosphoprotein</keyword>